<evidence type="ECO:0000313" key="1">
    <source>
        <dbReference type="EMBL" id="NYG34313.1"/>
    </source>
</evidence>
<evidence type="ECO:0000313" key="2">
    <source>
        <dbReference type="Proteomes" id="UP000518288"/>
    </source>
</evidence>
<comment type="caution">
    <text evidence="1">The sequence shown here is derived from an EMBL/GenBank/DDBJ whole genome shotgun (WGS) entry which is preliminary data.</text>
</comment>
<accession>A0A7Y9R2H1</accession>
<keyword evidence="2" id="KW-1185">Reference proteome</keyword>
<dbReference type="RefSeq" id="WP_179634971.1">
    <property type="nucleotide sequence ID" value="NZ_JACCFH010000001.1"/>
</dbReference>
<dbReference type="EMBL" id="JACCFH010000001">
    <property type="protein sequence ID" value="NYG34313.1"/>
    <property type="molecule type" value="Genomic_DNA"/>
</dbReference>
<name>A0A7Y9R2H1_9BURK</name>
<protein>
    <submittedName>
        <fullName evidence="1">Uncharacterized protein</fullName>
    </submittedName>
</protein>
<proteinExistence type="predicted"/>
<reference evidence="1 2" key="1">
    <citation type="submission" date="2020-07" db="EMBL/GenBank/DDBJ databases">
        <title>Genomic Encyclopedia of Archaeal and Bacterial Type Strains, Phase II (KMG-II): from individual species to whole genera.</title>
        <authorList>
            <person name="Goeker M."/>
        </authorList>
    </citation>
    <scope>NUCLEOTIDE SEQUENCE [LARGE SCALE GENOMIC DNA]</scope>
    <source>
        <strain evidence="1 2">DSM 21226</strain>
    </source>
</reference>
<dbReference type="Proteomes" id="UP000518288">
    <property type="component" value="Unassembled WGS sequence"/>
</dbReference>
<dbReference type="AlphaFoldDB" id="A0A7Y9R2H1"/>
<sequence length="73" mass="7748">MNLPEKKTEAGERRKASVILVQLQTCLPSDTQAGTPAGSVATSVRQGELDFEALGSPRNVSHLMKALDGVNAR</sequence>
<gene>
    <name evidence="1" type="ORF">BDD16_003299</name>
</gene>
<organism evidence="1 2">
    <name type="scientific">Sphaerotilus montanus</name>
    <dbReference type="NCBI Taxonomy" id="522889"/>
    <lineage>
        <taxon>Bacteria</taxon>
        <taxon>Pseudomonadati</taxon>
        <taxon>Pseudomonadota</taxon>
        <taxon>Betaproteobacteria</taxon>
        <taxon>Burkholderiales</taxon>
        <taxon>Sphaerotilaceae</taxon>
        <taxon>Sphaerotilus</taxon>
    </lineage>
</organism>